<dbReference type="InterPro" id="IPR045526">
    <property type="entry name" value="DUF6471"/>
</dbReference>
<dbReference type="RefSeq" id="WP_012467850.1">
    <property type="nucleotide sequence ID" value="NC_010086.1"/>
</dbReference>
<sequence>MIDGSVVYDRTCLKIRARTLPRPGTNREKGMGVVRPQEEAQNESAYGRWEDRARDLVMSAMAQRNLSYKGLALRLERIGIEESAAQINRKINRKRFSAAFLLACLVAMDVESVPI</sequence>
<dbReference type="EMBL" id="AP009386">
    <property type="protein sequence ID" value="BAG45639.1"/>
    <property type="molecule type" value="Genomic_DNA"/>
</dbReference>
<dbReference type="HOGENOM" id="CLU_169481_0_0_4"/>
<evidence type="ECO:0000313" key="3">
    <source>
        <dbReference type="EMBL" id="BAG45639.1"/>
    </source>
</evidence>
<dbReference type="AlphaFoldDB" id="A0A0H3KK94"/>
<name>A0A0H3KK94_BURM1</name>
<feature type="region of interest" description="Disordered" evidence="1">
    <location>
        <begin position="21"/>
        <end position="46"/>
    </location>
</feature>
<gene>
    <name evidence="3" type="ordered locus">BMULJ_03776</name>
</gene>
<accession>A0A0H3KK94</accession>
<protein>
    <recommendedName>
        <fullName evidence="2">DUF6471 domain-containing protein</fullName>
    </recommendedName>
</protein>
<proteinExistence type="predicted"/>
<dbReference type="Pfam" id="PF20075">
    <property type="entry name" value="DUF6471"/>
    <property type="match status" value="1"/>
</dbReference>
<reference evidence="3 4" key="1">
    <citation type="submission" date="2007-04" db="EMBL/GenBank/DDBJ databases">
        <title>Complete genome sequence of Burkholderia multivorans ATCC 17616.</title>
        <authorList>
            <person name="Ohtsubo Y."/>
            <person name="Yamashita A."/>
            <person name="Kurokawa K."/>
            <person name="Takami H."/>
            <person name="Yuhara S."/>
            <person name="Nishiyama E."/>
            <person name="Endo R."/>
            <person name="Miyazaki R."/>
            <person name="Ono A."/>
            <person name="Yano K."/>
            <person name="Ito M."/>
            <person name="Sota M."/>
            <person name="Yuji N."/>
            <person name="Hattori M."/>
            <person name="Tsuda M."/>
        </authorList>
    </citation>
    <scope>NUCLEOTIDE SEQUENCE [LARGE SCALE GENOMIC DNA]</scope>
    <source>
        <strain evidence="4">ATCC 17616 / 249</strain>
    </source>
</reference>
<dbReference type="Proteomes" id="UP000008815">
    <property type="component" value="Chromosome 2"/>
</dbReference>
<evidence type="ECO:0000259" key="2">
    <source>
        <dbReference type="Pfam" id="PF20075"/>
    </source>
</evidence>
<feature type="domain" description="DUF6471" evidence="2">
    <location>
        <begin position="49"/>
        <end position="113"/>
    </location>
</feature>
<evidence type="ECO:0000313" key="4">
    <source>
        <dbReference type="Proteomes" id="UP000008815"/>
    </source>
</evidence>
<evidence type="ECO:0000256" key="1">
    <source>
        <dbReference type="SAM" id="MobiDB-lite"/>
    </source>
</evidence>
<dbReference type="KEGG" id="bmj:BMULJ_03776"/>
<dbReference type="eggNOG" id="ENOG5033B8D">
    <property type="taxonomic scope" value="Bacteria"/>
</dbReference>
<keyword evidence="4" id="KW-1185">Reference proteome</keyword>
<organism evidence="3 4">
    <name type="scientific">Burkholderia multivorans (strain ATCC 17616 / 249)</name>
    <dbReference type="NCBI Taxonomy" id="395019"/>
    <lineage>
        <taxon>Bacteria</taxon>
        <taxon>Pseudomonadati</taxon>
        <taxon>Pseudomonadota</taxon>
        <taxon>Betaproteobacteria</taxon>
        <taxon>Burkholderiales</taxon>
        <taxon>Burkholderiaceae</taxon>
        <taxon>Burkholderia</taxon>
        <taxon>Burkholderia cepacia complex</taxon>
    </lineage>
</organism>